<evidence type="ECO:0000313" key="3">
    <source>
        <dbReference type="EMBL" id="TXF84029.1"/>
    </source>
</evidence>
<feature type="domain" description="Secretion system C-terminal sorting" evidence="2">
    <location>
        <begin position="476"/>
        <end position="547"/>
    </location>
</feature>
<dbReference type="OrthoDB" id="9803990at2"/>
<feature type="chain" id="PRO_5022995112" evidence="1">
    <location>
        <begin position="22"/>
        <end position="549"/>
    </location>
</feature>
<accession>A0A5C7F2B7</accession>
<keyword evidence="4" id="KW-1185">Reference proteome</keyword>
<evidence type="ECO:0000256" key="1">
    <source>
        <dbReference type="SAM" id="SignalP"/>
    </source>
</evidence>
<evidence type="ECO:0000313" key="4">
    <source>
        <dbReference type="Proteomes" id="UP000321907"/>
    </source>
</evidence>
<organism evidence="3 4">
    <name type="scientific">Neolewinella aurantiaca</name>
    <dbReference type="NCBI Taxonomy" id="2602767"/>
    <lineage>
        <taxon>Bacteria</taxon>
        <taxon>Pseudomonadati</taxon>
        <taxon>Bacteroidota</taxon>
        <taxon>Saprospiria</taxon>
        <taxon>Saprospirales</taxon>
        <taxon>Lewinellaceae</taxon>
        <taxon>Neolewinella</taxon>
    </lineage>
</organism>
<dbReference type="RefSeq" id="WP_147932819.1">
    <property type="nucleotide sequence ID" value="NZ_VOXD01000055.1"/>
</dbReference>
<evidence type="ECO:0000259" key="2">
    <source>
        <dbReference type="Pfam" id="PF18962"/>
    </source>
</evidence>
<dbReference type="InterPro" id="IPR026444">
    <property type="entry name" value="Secre_tail"/>
</dbReference>
<name>A0A5C7F2B7_9BACT</name>
<feature type="signal peptide" evidence="1">
    <location>
        <begin position="1"/>
        <end position="21"/>
    </location>
</feature>
<dbReference type="AlphaFoldDB" id="A0A5C7F2B7"/>
<keyword evidence="1" id="KW-0732">Signal</keyword>
<proteinExistence type="predicted"/>
<dbReference type="EMBL" id="VOXD01000055">
    <property type="protein sequence ID" value="TXF84029.1"/>
    <property type="molecule type" value="Genomic_DNA"/>
</dbReference>
<dbReference type="InterPro" id="IPR029058">
    <property type="entry name" value="AB_hydrolase_fold"/>
</dbReference>
<reference evidence="3 4" key="1">
    <citation type="submission" date="2019-08" db="EMBL/GenBank/DDBJ databases">
        <title>Lewinella sp. strain SSH13 Genome sequencing and assembly.</title>
        <authorList>
            <person name="Kim I."/>
        </authorList>
    </citation>
    <scope>NUCLEOTIDE SEQUENCE [LARGE SCALE GENOMIC DNA]</scope>
    <source>
        <strain evidence="3 4">SSH13</strain>
    </source>
</reference>
<dbReference type="SUPFAM" id="SSF53474">
    <property type="entry name" value="alpha/beta-Hydrolases"/>
    <property type="match status" value="1"/>
</dbReference>
<dbReference type="NCBIfam" id="TIGR04183">
    <property type="entry name" value="Por_Secre_tail"/>
    <property type="match status" value="1"/>
</dbReference>
<dbReference type="Proteomes" id="UP000321907">
    <property type="component" value="Unassembled WGS sequence"/>
</dbReference>
<dbReference type="Gene3D" id="3.40.50.1820">
    <property type="entry name" value="alpha/beta hydrolase"/>
    <property type="match status" value="1"/>
</dbReference>
<comment type="caution">
    <text evidence="3">The sequence shown here is derived from an EMBL/GenBank/DDBJ whole genome shotgun (WGS) entry which is preliminary data.</text>
</comment>
<protein>
    <submittedName>
        <fullName evidence="3">T9SS type A sorting domain-containing protein</fullName>
    </submittedName>
</protein>
<dbReference type="Pfam" id="PF18962">
    <property type="entry name" value="Por_Secre_tail"/>
    <property type="match status" value="1"/>
</dbReference>
<sequence length="549" mass="58681">MRTNITLIAVAMLTFASSLQAQTRFIDPMFEVGASTTITYGQNVDVFLQGLNELEADVYEPVGDDSEALRPIVVVYPTGNFLLKYLNQGAYGGLKDSAAVEIMNRVVSRGYVGMVAEYRTGWLPSSPDQDIRTSTLLQAAYRGGQDAHTMARYLRKSVVEDGNPMRIDTNRIVFWGLGTGGYVTMTHAFLDSVDEVLDDERFYDAADQPYVNISVNADPQGTLPASFPAALGGGPSNIPNHVGYSSDVAIAVNTNGALGDLDWMTGADNEPITLGYHSPSDPFAPFNVGTVIVPTTGDIVISGVSGVNSVMEKANMVGINDAISDANALALPSIYPPLSTVVNQVNAAYKNVTVDLSQLGQPSDVQLSYDNMFPLSVGDTRTATGAVASTYNWIDSVRVRAEIAAFNAAFGQEVDASAVISNEALTNPNAYDGAAARVVFDTIFAHFLPRAYIGMNLEEIVGTQDLVSNAAVGLEVFPNPAAAGFTVRTEAGHAIRTIRVMDINGRVVANFTNVNATSKYINRGKLPRGAYILQVQLDEGTTAQKLILD</sequence>
<gene>
    <name evidence="3" type="ORF">FUA23_21370</name>
</gene>